<name>X1V7K5_9ZZZZ</name>
<proteinExistence type="predicted"/>
<comment type="caution">
    <text evidence="1">The sequence shown here is derived from an EMBL/GenBank/DDBJ whole genome shotgun (WGS) entry which is preliminary data.</text>
</comment>
<accession>X1V7K5</accession>
<protein>
    <submittedName>
        <fullName evidence="1">Uncharacterized protein</fullName>
    </submittedName>
</protein>
<gene>
    <name evidence="1" type="ORF">S12H4_51204</name>
</gene>
<dbReference type="AlphaFoldDB" id="X1V7K5"/>
<feature type="non-terminal residue" evidence="1">
    <location>
        <position position="216"/>
    </location>
</feature>
<sequence>MNYRLAKILARKKYEADAVEPIDINLQDPVSQMVIISERLGFGGSNELGHPAKCIPKIELIDGSDVLYSLSGVEAQAVDFYHNKREPANRRTGLTGSYDSQVILMNFGRVLWDPMLAWDPKKFTNPQLKISIDLDASEASTTALYMTVLAYIFDEKMITPSGFLMHKEIKSWSLADGTHEYTDLPTDYPYRKLFLRAQEYDAGPIDQIEQIKLSED</sequence>
<dbReference type="EMBL" id="BARW01032337">
    <property type="protein sequence ID" value="GAJ12142.1"/>
    <property type="molecule type" value="Genomic_DNA"/>
</dbReference>
<reference evidence="1" key="1">
    <citation type="journal article" date="2014" name="Front. Microbiol.">
        <title>High frequency of phylogenetically diverse reductive dehalogenase-homologous genes in deep subseafloor sedimentary metagenomes.</title>
        <authorList>
            <person name="Kawai M."/>
            <person name="Futagami T."/>
            <person name="Toyoda A."/>
            <person name="Takaki Y."/>
            <person name="Nishi S."/>
            <person name="Hori S."/>
            <person name="Arai W."/>
            <person name="Tsubouchi T."/>
            <person name="Morono Y."/>
            <person name="Uchiyama I."/>
            <person name="Ito T."/>
            <person name="Fujiyama A."/>
            <person name="Inagaki F."/>
            <person name="Takami H."/>
        </authorList>
    </citation>
    <scope>NUCLEOTIDE SEQUENCE</scope>
    <source>
        <strain evidence="1">Expedition CK06-06</strain>
    </source>
</reference>
<evidence type="ECO:0000313" key="1">
    <source>
        <dbReference type="EMBL" id="GAJ12142.1"/>
    </source>
</evidence>
<organism evidence="1">
    <name type="scientific">marine sediment metagenome</name>
    <dbReference type="NCBI Taxonomy" id="412755"/>
    <lineage>
        <taxon>unclassified sequences</taxon>
        <taxon>metagenomes</taxon>
        <taxon>ecological metagenomes</taxon>
    </lineage>
</organism>